<accession>A0A2P2KBA3</accession>
<sequence>MLLRRVTSVALCPV</sequence>
<evidence type="ECO:0000313" key="1">
    <source>
        <dbReference type="EMBL" id="MBX02981.1"/>
    </source>
</evidence>
<organism evidence="1">
    <name type="scientific">Rhizophora mucronata</name>
    <name type="common">Asiatic mangrove</name>
    <dbReference type="NCBI Taxonomy" id="61149"/>
    <lineage>
        <taxon>Eukaryota</taxon>
        <taxon>Viridiplantae</taxon>
        <taxon>Streptophyta</taxon>
        <taxon>Embryophyta</taxon>
        <taxon>Tracheophyta</taxon>
        <taxon>Spermatophyta</taxon>
        <taxon>Magnoliopsida</taxon>
        <taxon>eudicotyledons</taxon>
        <taxon>Gunneridae</taxon>
        <taxon>Pentapetalae</taxon>
        <taxon>rosids</taxon>
        <taxon>fabids</taxon>
        <taxon>Malpighiales</taxon>
        <taxon>Rhizophoraceae</taxon>
        <taxon>Rhizophora</taxon>
    </lineage>
</organism>
<name>A0A2P2KBA3_RHIMU</name>
<reference evidence="1" key="1">
    <citation type="submission" date="2018-02" db="EMBL/GenBank/DDBJ databases">
        <title>Rhizophora mucronata_Transcriptome.</title>
        <authorList>
            <person name="Meera S.P."/>
            <person name="Sreeshan A."/>
            <person name="Augustine A."/>
        </authorList>
    </citation>
    <scope>NUCLEOTIDE SEQUENCE</scope>
    <source>
        <tissue evidence="1">Leaf</tissue>
    </source>
</reference>
<dbReference type="EMBL" id="GGEC01022497">
    <property type="protein sequence ID" value="MBX02981.1"/>
    <property type="molecule type" value="Transcribed_RNA"/>
</dbReference>
<protein>
    <submittedName>
        <fullName evidence="1">Uncharacterized protein</fullName>
    </submittedName>
</protein>
<proteinExistence type="predicted"/>